<evidence type="ECO:0000313" key="8">
    <source>
        <dbReference type="EMBL" id="MBI5129329.1"/>
    </source>
</evidence>
<dbReference type="EMBL" id="JACRJB010000021">
    <property type="protein sequence ID" value="MBI5129329.1"/>
    <property type="molecule type" value="Genomic_DNA"/>
</dbReference>
<dbReference type="Proteomes" id="UP000782519">
    <property type="component" value="Unassembled WGS sequence"/>
</dbReference>
<dbReference type="Gene3D" id="3.60.21.10">
    <property type="match status" value="1"/>
</dbReference>
<protein>
    <submittedName>
        <fullName evidence="8">5'-nucleotidase C-terminal domain-containing protein</fullName>
    </submittedName>
</protein>
<keyword evidence="5" id="KW-0378">Hydrolase</keyword>
<dbReference type="GO" id="GO:0000166">
    <property type="term" value="F:nucleotide binding"/>
    <property type="evidence" value="ECO:0007669"/>
    <property type="project" value="UniProtKB-KW"/>
</dbReference>
<dbReference type="GO" id="GO:0008253">
    <property type="term" value="F:5'-nucleotidase activity"/>
    <property type="evidence" value="ECO:0007669"/>
    <property type="project" value="TreeGrafter"/>
</dbReference>
<evidence type="ECO:0000256" key="1">
    <source>
        <dbReference type="ARBA" id="ARBA00004613"/>
    </source>
</evidence>
<dbReference type="PANTHER" id="PTHR11575:SF24">
    <property type="entry name" value="5'-NUCLEOTIDASE"/>
    <property type="match status" value="1"/>
</dbReference>
<evidence type="ECO:0000313" key="9">
    <source>
        <dbReference type="Proteomes" id="UP000782519"/>
    </source>
</evidence>
<dbReference type="GO" id="GO:0030288">
    <property type="term" value="C:outer membrane-bounded periplasmic space"/>
    <property type="evidence" value="ECO:0007669"/>
    <property type="project" value="TreeGrafter"/>
</dbReference>
<dbReference type="InterPro" id="IPR036907">
    <property type="entry name" value="5'-Nucleotdase_C_sf"/>
</dbReference>
<organism evidence="8 9">
    <name type="scientific">Rhodopseudomonas palustris</name>
    <dbReference type="NCBI Taxonomy" id="1076"/>
    <lineage>
        <taxon>Bacteria</taxon>
        <taxon>Pseudomonadati</taxon>
        <taxon>Pseudomonadota</taxon>
        <taxon>Alphaproteobacteria</taxon>
        <taxon>Hyphomicrobiales</taxon>
        <taxon>Nitrobacteraceae</taxon>
        <taxon>Rhodopseudomonas</taxon>
    </lineage>
</organism>
<dbReference type="CDD" id="cd07412">
    <property type="entry name" value="MPP_YhcR_N"/>
    <property type="match status" value="1"/>
</dbReference>
<dbReference type="InterPro" id="IPR008334">
    <property type="entry name" value="5'-Nucleotdase_C"/>
</dbReference>
<evidence type="ECO:0000256" key="3">
    <source>
        <dbReference type="ARBA" id="ARBA00022525"/>
    </source>
</evidence>
<dbReference type="Pfam" id="PF02872">
    <property type="entry name" value="5_nucleotid_C"/>
    <property type="match status" value="1"/>
</dbReference>
<keyword evidence="3" id="KW-0964">Secreted</keyword>
<dbReference type="Gene3D" id="3.90.780.10">
    <property type="entry name" value="5'-Nucleotidase, C-terminal domain"/>
    <property type="match status" value="1"/>
</dbReference>
<proteinExistence type="inferred from homology"/>
<gene>
    <name evidence="8" type="ORF">HZA66_07790</name>
</gene>
<name>A0A933RXT8_RHOPL</name>
<evidence type="ECO:0000259" key="6">
    <source>
        <dbReference type="Pfam" id="PF00149"/>
    </source>
</evidence>
<dbReference type="PROSITE" id="PS00785">
    <property type="entry name" value="5_NUCLEOTIDASE_1"/>
    <property type="match status" value="1"/>
</dbReference>
<comment type="similarity">
    <text evidence="2 5">Belongs to the 5'-nucleotidase family.</text>
</comment>
<dbReference type="InterPro" id="IPR041831">
    <property type="entry name" value="YhcR_MPP"/>
</dbReference>
<dbReference type="InterPro" id="IPR006179">
    <property type="entry name" value="5_nucleotidase/apyrase"/>
</dbReference>
<keyword evidence="4 5" id="KW-0732">Signal</keyword>
<feature type="domain" description="Calcineurin-like phosphoesterase" evidence="6">
    <location>
        <begin position="35"/>
        <end position="286"/>
    </location>
</feature>
<reference evidence="8" key="1">
    <citation type="submission" date="2020-07" db="EMBL/GenBank/DDBJ databases">
        <title>Huge and variable diversity of episymbiotic CPR bacteria and DPANN archaea in groundwater ecosystems.</title>
        <authorList>
            <person name="He C.Y."/>
            <person name="Keren R."/>
            <person name="Whittaker M."/>
            <person name="Farag I.F."/>
            <person name="Doudna J."/>
            <person name="Cate J.H.D."/>
            <person name="Banfield J.F."/>
        </authorList>
    </citation>
    <scope>NUCLEOTIDE SEQUENCE</scope>
    <source>
        <strain evidence="8">NC_groundwater_1818_Pr3_B-0.1um_66_35</strain>
    </source>
</reference>
<dbReference type="SUPFAM" id="SSF56300">
    <property type="entry name" value="Metallo-dependent phosphatases"/>
    <property type="match status" value="1"/>
</dbReference>
<dbReference type="GO" id="GO:0009166">
    <property type="term" value="P:nucleotide catabolic process"/>
    <property type="evidence" value="ECO:0007669"/>
    <property type="project" value="InterPro"/>
</dbReference>
<dbReference type="InterPro" id="IPR029052">
    <property type="entry name" value="Metallo-depent_PP-like"/>
</dbReference>
<dbReference type="InterPro" id="IPR004843">
    <property type="entry name" value="Calcineurin-like_PHP"/>
</dbReference>
<dbReference type="InterPro" id="IPR006146">
    <property type="entry name" value="5'-Nucleotdase_CS"/>
</dbReference>
<feature type="signal peptide" evidence="5">
    <location>
        <begin position="1"/>
        <end position="25"/>
    </location>
</feature>
<comment type="subcellular location">
    <subcellularLocation>
        <location evidence="1">Secreted</location>
    </subcellularLocation>
</comment>
<dbReference type="PANTHER" id="PTHR11575">
    <property type="entry name" value="5'-NUCLEOTIDASE-RELATED"/>
    <property type="match status" value="1"/>
</dbReference>
<accession>A0A933RXT8</accession>
<dbReference type="SUPFAM" id="SSF55816">
    <property type="entry name" value="5'-nucleotidase (syn. UDP-sugar hydrolase), C-terminal domain"/>
    <property type="match status" value="1"/>
</dbReference>
<sequence>MTCLKRRLALLAPALALTLAATALRADDAAMPVELRILAINDFHGYLQPPQGGILLPDPADPAKKISVPAGGAEHMATLVQQLRAGHVHSIFVAAGDLIGASPFLSAMFHDEPTIESMSLMGLALSAVGNHEFDEGKTELLRMQNGGCHPVDGCMGPHPFTGAKFNYLAASTVETATGKTVFPAHAIRHFGGIPVGFIGLTLKATPTMVSPPGVAGLQFLDEADAVNAQVAELKTQGVEAIVVLIHEGGFPSGGINDCPGISGPIVDIVRKFDRAVDVVISGHTHRAYSCTIDGRLVTSGDKYGTLVTAIDLVLDPKTRDIVRATADNVVVSTETLAKDPAQTALIASYDRLAGPIAARPAGSVTASLSRMPNAAGESALGDLVADAQLAATSDKETGGAEIAITNPGGLRADINGAADGQAPFKVTFGDVFAAQPFRNQLVTMTLTGAQLKAALELQWQDPARPRILQVSHGFSYVWDNTATPGARIVAERMLLHGRPIAADRFYRVTVNAYLAAGGDGFAPFTQGTDRLTGVYDVDALFGYFKAHSPIAPAAQDRIARVN</sequence>
<comment type="caution">
    <text evidence="8">The sequence shown here is derived from an EMBL/GenBank/DDBJ whole genome shotgun (WGS) entry which is preliminary data.</text>
</comment>
<dbReference type="GO" id="GO:0008768">
    <property type="term" value="F:UDP-sugar diphosphatase activity"/>
    <property type="evidence" value="ECO:0007669"/>
    <property type="project" value="TreeGrafter"/>
</dbReference>
<dbReference type="PRINTS" id="PR01607">
    <property type="entry name" value="APYRASEFAMLY"/>
</dbReference>
<keyword evidence="5" id="KW-0547">Nucleotide-binding</keyword>
<dbReference type="GO" id="GO:0005576">
    <property type="term" value="C:extracellular region"/>
    <property type="evidence" value="ECO:0007669"/>
    <property type="project" value="UniProtKB-SubCell"/>
</dbReference>
<evidence type="ECO:0000256" key="2">
    <source>
        <dbReference type="ARBA" id="ARBA00006654"/>
    </source>
</evidence>
<dbReference type="FunFam" id="3.90.780.10:FF:000004">
    <property type="entry name" value="UDP-sugar hydrolase, putative"/>
    <property type="match status" value="1"/>
</dbReference>
<dbReference type="Pfam" id="PF00149">
    <property type="entry name" value="Metallophos"/>
    <property type="match status" value="1"/>
</dbReference>
<dbReference type="GO" id="GO:0046872">
    <property type="term" value="F:metal ion binding"/>
    <property type="evidence" value="ECO:0007669"/>
    <property type="project" value="InterPro"/>
</dbReference>
<dbReference type="AlphaFoldDB" id="A0A933RXT8"/>
<feature type="chain" id="PRO_5038154008" evidence="5">
    <location>
        <begin position="26"/>
        <end position="562"/>
    </location>
</feature>
<evidence type="ECO:0000256" key="5">
    <source>
        <dbReference type="RuleBase" id="RU362119"/>
    </source>
</evidence>
<evidence type="ECO:0000259" key="7">
    <source>
        <dbReference type="Pfam" id="PF02872"/>
    </source>
</evidence>
<evidence type="ECO:0000256" key="4">
    <source>
        <dbReference type="ARBA" id="ARBA00022729"/>
    </source>
</evidence>
<feature type="domain" description="5'-Nucleotidase C-terminal" evidence="7">
    <location>
        <begin position="364"/>
        <end position="524"/>
    </location>
</feature>